<dbReference type="EMBL" id="JACBZS010000001">
    <property type="protein sequence ID" value="NYI71529.1"/>
    <property type="molecule type" value="Genomic_DNA"/>
</dbReference>
<keyword evidence="1 4" id="KW-0808">Transferase</keyword>
<evidence type="ECO:0000256" key="3">
    <source>
        <dbReference type="ARBA" id="ARBA00023315"/>
    </source>
</evidence>
<feature type="binding site" evidence="4">
    <location>
        <begin position="79"/>
        <end position="84"/>
    </location>
    <ligand>
        <name>acetyl-CoA</name>
        <dbReference type="ChEBI" id="CHEBI:57288"/>
        <label>1</label>
    </ligand>
</feature>
<keyword evidence="2 4" id="KW-0677">Repeat</keyword>
<keyword evidence="3 4" id="KW-0012">Acyltransferase</keyword>
<comment type="similarity">
    <text evidence="4">Belongs to the acetyltransferase family. MshD subfamily.</text>
</comment>
<evidence type="ECO:0000259" key="5">
    <source>
        <dbReference type="PROSITE" id="PS51186"/>
    </source>
</evidence>
<comment type="function">
    <text evidence="4">Catalyzes the transfer of acetyl from acetyl-CoA to desacetylmycothiol (Cys-GlcN-Ins) to form mycothiol.</text>
</comment>
<comment type="caution">
    <text evidence="6">The sequence shown here is derived from an EMBL/GenBank/DDBJ whole genome shotgun (WGS) entry which is preliminary data.</text>
</comment>
<organism evidence="6 7">
    <name type="scientific">Naumannella cuiyingiana</name>
    <dbReference type="NCBI Taxonomy" id="1347891"/>
    <lineage>
        <taxon>Bacteria</taxon>
        <taxon>Bacillati</taxon>
        <taxon>Actinomycetota</taxon>
        <taxon>Actinomycetes</taxon>
        <taxon>Propionibacteriales</taxon>
        <taxon>Propionibacteriaceae</taxon>
        <taxon>Naumannella</taxon>
    </lineage>
</organism>
<feature type="binding site" evidence="4">
    <location>
        <begin position="223"/>
        <end position="225"/>
    </location>
    <ligand>
        <name>acetyl-CoA</name>
        <dbReference type="ChEBI" id="CHEBI:57288"/>
        <label>2</label>
    </ligand>
</feature>
<dbReference type="SUPFAM" id="SSF55729">
    <property type="entry name" value="Acyl-CoA N-acyltransferases (Nat)"/>
    <property type="match status" value="1"/>
</dbReference>
<dbReference type="GO" id="GO:0035447">
    <property type="term" value="F:mycothiol synthase activity"/>
    <property type="evidence" value="ECO:0007669"/>
    <property type="project" value="UniProtKB-UniRule"/>
</dbReference>
<feature type="domain" description="N-acetyltransferase" evidence="5">
    <location>
        <begin position="146"/>
        <end position="291"/>
    </location>
</feature>
<dbReference type="NCBIfam" id="TIGR03448">
    <property type="entry name" value="mycothiol_MshD"/>
    <property type="match status" value="1"/>
</dbReference>
<dbReference type="InterPro" id="IPR000182">
    <property type="entry name" value="GNAT_dom"/>
</dbReference>
<name>A0A7Z0DA17_9ACTN</name>
<feature type="binding site" evidence="4">
    <location>
        <position position="257"/>
    </location>
    <ligand>
        <name>1D-myo-inositol 2-(L-cysteinylamino)-2-deoxy-alpha-D-glucopyranoside</name>
        <dbReference type="ChEBI" id="CHEBI:58887"/>
    </ligand>
</feature>
<dbReference type="PIRSF" id="PIRSF021524">
    <property type="entry name" value="MSH_acetyltransferase"/>
    <property type="match status" value="1"/>
</dbReference>
<reference evidence="6 7" key="1">
    <citation type="submission" date="2020-07" db="EMBL/GenBank/DDBJ databases">
        <title>Sequencing the genomes of 1000 actinobacteria strains.</title>
        <authorList>
            <person name="Klenk H.-P."/>
        </authorList>
    </citation>
    <scope>NUCLEOTIDE SEQUENCE [LARGE SCALE GENOMIC DNA]</scope>
    <source>
        <strain evidence="6 7">DSM 103164</strain>
    </source>
</reference>
<keyword evidence="7" id="KW-1185">Reference proteome</keyword>
<dbReference type="EC" id="2.3.1.189" evidence="4"/>
<evidence type="ECO:0000256" key="1">
    <source>
        <dbReference type="ARBA" id="ARBA00022679"/>
    </source>
</evidence>
<accession>A0A7Z0DA17</accession>
<feature type="domain" description="N-acetyltransferase" evidence="5">
    <location>
        <begin position="7"/>
        <end position="133"/>
    </location>
</feature>
<evidence type="ECO:0000313" key="6">
    <source>
        <dbReference type="EMBL" id="NYI71529.1"/>
    </source>
</evidence>
<evidence type="ECO:0000256" key="2">
    <source>
        <dbReference type="ARBA" id="ARBA00022737"/>
    </source>
</evidence>
<comment type="catalytic activity">
    <reaction evidence="4">
        <text>1D-myo-inositol 2-(L-cysteinylamino)-2-deoxy-alpha-D-glucopyranoside + acetyl-CoA = mycothiol + CoA + H(+)</text>
        <dbReference type="Rhea" id="RHEA:26172"/>
        <dbReference type="ChEBI" id="CHEBI:15378"/>
        <dbReference type="ChEBI" id="CHEBI:16768"/>
        <dbReference type="ChEBI" id="CHEBI:57287"/>
        <dbReference type="ChEBI" id="CHEBI:57288"/>
        <dbReference type="ChEBI" id="CHEBI:58887"/>
        <dbReference type="EC" id="2.3.1.189"/>
    </reaction>
</comment>
<dbReference type="AlphaFoldDB" id="A0A7Z0DA17"/>
<dbReference type="InterPro" id="IPR050832">
    <property type="entry name" value="Bact_Acetyltransf"/>
</dbReference>
<feature type="binding site" evidence="4">
    <location>
        <begin position="71"/>
        <end position="73"/>
    </location>
    <ligand>
        <name>acetyl-CoA</name>
        <dbReference type="ChEBI" id="CHEBI:57288"/>
        <label>1</label>
    </ligand>
</feature>
<dbReference type="HAMAP" id="MF_01698">
    <property type="entry name" value="MshD"/>
    <property type="match status" value="1"/>
</dbReference>
<comment type="caution">
    <text evidence="4">Lacks conserved residue(s) required for the propagation of feature annotation.</text>
</comment>
<protein>
    <recommendedName>
        <fullName evidence="4">Mycothiol acetyltransferase</fullName>
        <shortName evidence="4">MSH acetyltransferase</shortName>
        <ecNumber evidence="4">2.3.1.189</ecNumber>
    </recommendedName>
    <alternativeName>
        <fullName evidence="4">Mycothiol synthase</fullName>
    </alternativeName>
</protein>
<feature type="binding site" evidence="4">
    <location>
        <position position="219"/>
    </location>
    <ligand>
        <name>1D-myo-inositol 2-(L-cysteinylamino)-2-deoxy-alpha-D-glucopyranoside</name>
        <dbReference type="ChEBI" id="CHEBI:58887"/>
    </ligand>
</feature>
<feature type="binding site" evidence="4">
    <location>
        <position position="211"/>
    </location>
    <ligand>
        <name>1D-myo-inositol 2-(L-cysteinylamino)-2-deoxy-alpha-D-glucopyranoside</name>
        <dbReference type="ChEBI" id="CHEBI:58887"/>
    </ligand>
</feature>
<dbReference type="InterPro" id="IPR017813">
    <property type="entry name" value="Mycothiol_AcTrfase"/>
</dbReference>
<dbReference type="PROSITE" id="PS51186">
    <property type="entry name" value="GNAT"/>
    <property type="match status" value="2"/>
</dbReference>
<feature type="binding site" evidence="4">
    <location>
        <position position="35"/>
    </location>
    <ligand>
        <name>1D-myo-inositol 2-(L-cysteinylamino)-2-deoxy-alpha-D-glucopyranoside</name>
        <dbReference type="ChEBI" id="CHEBI:58887"/>
    </ligand>
</feature>
<dbReference type="Proteomes" id="UP000527616">
    <property type="component" value="Unassembled WGS sequence"/>
</dbReference>
<evidence type="ECO:0000256" key="4">
    <source>
        <dbReference type="HAMAP-Rule" id="MF_01698"/>
    </source>
</evidence>
<evidence type="ECO:0000313" key="7">
    <source>
        <dbReference type="Proteomes" id="UP000527616"/>
    </source>
</evidence>
<dbReference type="InterPro" id="IPR016181">
    <property type="entry name" value="Acyl_CoA_acyltransferase"/>
</dbReference>
<feature type="binding site" evidence="4">
    <location>
        <position position="172"/>
    </location>
    <ligand>
        <name>1D-myo-inositol 2-(L-cysteinylamino)-2-deoxy-alpha-D-glucopyranoside</name>
        <dbReference type="ChEBI" id="CHEBI:58887"/>
    </ligand>
</feature>
<dbReference type="Pfam" id="PF00583">
    <property type="entry name" value="Acetyltransf_1"/>
    <property type="match status" value="2"/>
</dbReference>
<gene>
    <name evidence="4" type="primary">mshD</name>
    <name evidence="6" type="ORF">GGQ54_002089</name>
</gene>
<comment type="subunit">
    <text evidence="4">Monomer.</text>
</comment>
<dbReference type="PANTHER" id="PTHR43877">
    <property type="entry name" value="AMINOALKYLPHOSPHONATE N-ACETYLTRANSFERASE-RELATED-RELATED"/>
    <property type="match status" value="1"/>
</dbReference>
<dbReference type="GO" id="GO:0010125">
    <property type="term" value="P:mycothiol biosynthetic process"/>
    <property type="evidence" value="ECO:0007669"/>
    <property type="project" value="UniProtKB-UniRule"/>
</dbReference>
<dbReference type="Gene3D" id="3.40.630.30">
    <property type="match status" value="1"/>
</dbReference>
<dbReference type="CDD" id="cd04301">
    <property type="entry name" value="NAT_SF"/>
    <property type="match status" value="2"/>
</dbReference>
<proteinExistence type="inferred from homology"/>
<dbReference type="RefSeq" id="WP_179445341.1">
    <property type="nucleotide sequence ID" value="NZ_JACBZS010000001.1"/>
</dbReference>
<sequence length="291" mass="31640">MTEQPVATVRPPDPEAVRRLVAAATATDGTPPLNEAALRALTHPDGERHATLADGDELLGYGQLADDHVQLVVHPRVRRRGHGTALLRALAGDRDPRELRYWSFGDQPAARAWAQRAGLITERELLIMERSLTDPPPDAPEVPAGVSLRGYRPADADAVIDINARAFAHHPEQGAMDAADLASRMAEPWYRDEDLLVATRDERLIGFHWTKRHDAELGEVYVLAVDPDASSGGVGRALLGAGLAHLAGLGLRRVILYVENDQPRVVDIYRRAGFVVAHRDVVLAAPEPSAP</sequence>